<proteinExistence type="predicted"/>
<feature type="domain" description="DUF6916" evidence="1">
    <location>
        <begin position="4"/>
        <end position="89"/>
    </location>
</feature>
<dbReference type="Pfam" id="PF21880">
    <property type="entry name" value="DUF6916"/>
    <property type="match status" value="1"/>
</dbReference>
<evidence type="ECO:0000313" key="3">
    <source>
        <dbReference type="Proteomes" id="UP001382455"/>
    </source>
</evidence>
<evidence type="ECO:0000313" key="2">
    <source>
        <dbReference type="EMBL" id="MEI4552197.1"/>
    </source>
</evidence>
<dbReference type="InterPro" id="IPR054209">
    <property type="entry name" value="DUF6916"/>
</dbReference>
<gene>
    <name evidence="2" type="ORF">WAE96_21135</name>
</gene>
<dbReference type="EMBL" id="JBAWKS010000002">
    <property type="protein sequence ID" value="MEI4552197.1"/>
    <property type="molecule type" value="Genomic_DNA"/>
</dbReference>
<dbReference type="RefSeq" id="WP_336437019.1">
    <property type="nucleotide sequence ID" value="NZ_JBAWKS010000002.1"/>
</dbReference>
<keyword evidence="3" id="KW-1185">Reference proteome</keyword>
<accession>A0ABU8EYY7</accession>
<sequence>MDILKREEIDSLINENLILIDPEGTQVELKVVEVESTILNGDEWDSFHVILEGTEAFHVPQGTYKFAHEKLGEIDMFMSPNSQTEYEIVVSRKRDA</sequence>
<dbReference type="Proteomes" id="UP001382455">
    <property type="component" value="Unassembled WGS sequence"/>
</dbReference>
<reference evidence="2 3" key="1">
    <citation type="submission" date="2023-12" db="EMBL/GenBank/DDBJ databases">
        <title>Friends and Foes: Symbiotic and Algicidal bacterial influence on Karenia brevis blooms.</title>
        <authorList>
            <person name="Fei C."/>
            <person name="Mohamed A.R."/>
            <person name="Booker A."/>
            <person name="Arshad M."/>
            <person name="Klass S."/>
            <person name="Ahn S."/>
            <person name="Gilbert P.M."/>
            <person name="Heil C.A."/>
            <person name="Martinez J.M."/>
            <person name="Amin S.A."/>
        </authorList>
    </citation>
    <scope>NUCLEOTIDE SEQUENCE [LARGE SCALE GENOMIC DNA]</scope>
    <source>
        <strain evidence="2 3">CE15</strain>
    </source>
</reference>
<evidence type="ECO:0000259" key="1">
    <source>
        <dbReference type="Pfam" id="PF21880"/>
    </source>
</evidence>
<comment type="caution">
    <text evidence="2">The sequence shown here is derived from an EMBL/GenBank/DDBJ whole genome shotgun (WGS) entry which is preliminary data.</text>
</comment>
<name>A0ABU8EYY7_9GAMM</name>
<organism evidence="2 3">
    <name type="scientific">Pseudoalteromonas spongiae</name>
    <dbReference type="NCBI Taxonomy" id="298657"/>
    <lineage>
        <taxon>Bacteria</taxon>
        <taxon>Pseudomonadati</taxon>
        <taxon>Pseudomonadota</taxon>
        <taxon>Gammaproteobacteria</taxon>
        <taxon>Alteromonadales</taxon>
        <taxon>Pseudoalteromonadaceae</taxon>
        <taxon>Pseudoalteromonas</taxon>
    </lineage>
</organism>
<protein>
    <recommendedName>
        <fullName evidence="1">DUF6916 domain-containing protein</fullName>
    </recommendedName>
</protein>